<keyword evidence="12" id="KW-1185">Reference proteome</keyword>
<feature type="region of interest" description="Disordered" evidence="7">
    <location>
        <begin position="755"/>
        <end position="786"/>
    </location>
</feature>
<dbReference type="Proteomes" id="UP000516437">
    <property type="component" value="Chromosome 7"/>
</dbReference>
<feature type="region of interest" description="Disordered" evidence="7">
    <location>
        <begin position="1892"/>
        <end position="1916"/>
    </location>
</feature>
<feature type="region of interest" description="Disordered" evidence="7">
    <location>
        <begin position="341"/>
        <end position="376"/>
    </location>
</feature>
<gene>
    <name evidence="11" type="ORF">CJ030_MR7G016725</name>
</gene>
<feature type="region of interest" description="Disordered" evidence="7">
    <location>
        <begin position="613"/>
        <end position="642"/>
    </location>
</feature>
<feature type="region of interest" description="Disordered" evidence="7">
    <location>
        <begin position="394"/>
        <end position="521"/>
    </location>
</feature>
<feature type="compositionally biased region" description="Basic and acidic residues" evidence="7">
    <location>
        <begin position="1993"/>
        <end position="2004"/>
    </location>
</feature>
<dbReference type="InterPro" id="IPR003347">
    <property type="entry name" value="JmjC_dom"/>
</dbReference>
<feature type="compositionally biased region" description="Basic and acidic residues" evidence="7">
    <location>
        <begin position="454"/>
        <end position="463"/>
    </location>
</feature>
<dbReference type="GO" id="GO:0008270">
    <property type="term" value="F:zinc ion binding"/>
    <property type="evidence" value="ECO:0007669"/>
    <property type="project" value="UniProtKB-KW"/>
</dbReference>
<proteinExistence type="inferred from homology"/>
<dbReference type="EMBL" id="RXIC02000025">
    <property type="protein sequence ID" value="KAB1205081.1"/>
    <property type="molecule type" value="Genomic_DNA"/>
</dbReference>
<feature type="domain" description="WRC" evidence="10">
    <location>
        <begin position="5"/>
        <end position="53"/>
    </location>
</feature>
<keyword evidence="5" id="KW-0863">Zinc-finger</keyword>
<keyword evidence="11" id="KW-0489">Methyltransferase</keyword>
<evidence type="ECO:0000259" key="8">
    <source>
        <dbReference type="PROSITE" id="PS50089"/>
    </source>
</evidence>
<feature type="compositionally biased region" description="Basic residues" evidence="7">
    <location>
        <begin position="479"/>
        <end position="492"/>
    </location>
</feature>
<feature type="compositionally biased region" description="Basic and acidic residues" evidence="7">
    <location>
        <begin position="399"/>
        <end position="414"/>
    </location>
</feature>
<dbReference type="PROSITE" id="PS50089">
    <property type="entry name" value="ZF_RING_2"/>
    <property type="match status" value="1"/>
</dbReference>
<sequence>MEDSSGQDQRCTRTGTPNWRCSGRALDGTTFCEKHYHYMVQRNKRNRMEKVAGENGGGGKLACETRKRRRQEIEGNLGSEDVVLGDGVQEVLGGPNAAGASMGQEIAWLFGEVGDGNGQEFGEGACRNGGQVLGGGSEGILGGYDEVIGGNGGLGLDGEAIKLWGTENDRKNSGGFPCGQGIDVDDFGGNTCQIEGLSLGDREEIQNVRGEDGSANGAVGGLGDGKLVQLWSSENACGNSGGVLGGQTPLGGSVGNVYENDGLGLFREGFQGFFSKVSAENLVDERIRALLGEASFGNNGLSFVGEGIQIWCGEADCTNINIDGKGIEGRFCDNGGEAIQGGYGETGGEHRDRKEVVESKGKRGRPKGSKNKKKTFGTDAKECIERLGGAAGDEGFADEVERSEGKQDRPRGEAIEGGYGEIGEHGDRKEVVGSKGKRGRPKGSKNKKKTCGADAKDGIERVDGAPGDEGFADVVVRSERKRGRPKGSKNKKKVLEMDKSQGTAGNIMGGNNNEHGRTSLDNGRLILDGDKDTGLTVDEAISGNEIRNEIVGTMRKRGRPKGSKNKKRNLAGQQNQGLPAKIENIGGGDEIFWLTGLQNEKLTLVGEEEQKLPVEASHGNESGNEITEAPKGSKARKKISAEQENKGMLGDIVVSDDGGGKIACPTYVECRGLTFVGQGDKVPIEVTVVEERLPAGSILGEQMKKRGRPKGSNTKRKNLAVQENKEIAVLQNERKLPSEATKDNRGRNEIVRTKNKLGRPKGSKNKPKMHDGKEDQGIPCKIMNSNDRSSMETFWPIKSENERPTLVSEENQGMPVEVTGGNGTANEITRPEYKWKGLNKKKPTFAIKEDRHGGEEVEKNGGGNERTKNNRGQPKGSKHKRIILVGRALKKLLARKHQDPAVLSKVVPLEQLNYSGDIEMISNELRSEPAKVQKRPRGRPRKFHNHLRDSDGIMGERSAKKGAESSGLLDDTSKKNQRSLICHQCCKYDTSIVVCSNCKKKRYCYKCLAKWYPDKTREDVEAACPFCCGNCNCRICLKEDLYVMVGLEQEDADIKVKLEKLFYFLCKTLPLLRHIQQEQSSELNAEASIRGAPVTEEDISRSVLDDDDREQIVPDSDWSQDVLKYFYIQACDNCNTSIVNLHRSCSNPDCSYDLCLTCCQELRKGLRHGGHNIELTDQSANGKRDGWESNMALPVTEGIADMSHHFPDWKAKGDGRIPCPTKVRGGCGNEMLALRRIFEANWVYNLIESAEDLLFKYQPSATDFSRGCSLCNHVDIACRGVGDSEVRQAAYREGSHDNFLYCPNAVHLGDKDFEHFQRHWMHGEPVIVRNVLENTSGLSWEPMVMWRAFVGAKKIIKEEAARFKAIDCLDWCEVEINIFQFFKGYLQGRNYRNGWPAMLKLKDWPPANSFEECLPRHGAEFVAMLPFSDYTNPRSGLLNLATKLPVILKPDLGPKTYIAYGSMEELGRGDSVTKLHCDISDAKIAIIVFLYFPNPSSIRGSCGVVSLVNVLTHTTEVKIPPGQQKVIKKLKKKYEAEDLQKLCGETRKFPRTSRKKRRKRSYKGNSMVHKYSDKADIMASESSSLERPSIDQGTLDGLQNKSLDFCKLGADKAWDFGTPASSENQAILKSDGKSVGYFDERVQKFDIHMSDPSPSLLARDCGSSYDMVKKEVELIRCFPLGNDLAKGTLSTERTEYIQSTQDNSEKENASGMKLKFDQLCCVKNQPDTCTGSIDLNSSIFPTSTNGDLRPNVTAQHKLKRCCICQCRDMEERNFPPDQLTTGTNHPGTQELCCTICKNITEKNTFSPFEMDSLSKSAAKEDSGADRLDTQKGMVETDLNNRGYCQSSSLTTRSWMTDGNSSVKVTISDNNKDCLKSDSVGVQVDPYSFASREVSNAPSSKEQGSGPHCPESRNIDECSMTMSNGVDTDRNYPIIKEFWSPYEDDAKHATVERDSCSQKYFRPFKLRAEVKSVSGKDSSGAKVSCNVNNNQELPKLEDNSTRDSRQNNDISEVVYGGAVWDIFRRQDVPMLIKYLEKHRKDLCLINNLPVDFVVHPIHDQTFYLNETHKKQLKEEFGVEPWTFEQYLGEAVFIPAGCPHQVRNRQVQFSFN</sequence>
<feature type="compositionally biased region" description="Basic residues" evidence="7">
    <location>
        <begin position="435"/>
        <end position="450"/>
    </location>
</feature>
<dbReference type="GO" id="GO:0000118">
    <property type="term" value="C:histone deacetylase complex"/>
    <property type="evidence" value="ECO:0007669"/>
    <property type="project" value="TreeGrafter"/>
</dbReference>
<reference evidence="11 12" key="1">
    <citation type="journal article" date="2019" name="Plant Biotechnol. J.">
        <title>The red bayberry genome and genetic basis of sex determination.</title>
        <authorList>
            <person name="Jia H.M."/>
            <person name="Jia H.J."/>
            <person name="Cai Q.L."/>
            <person name="Wang Y."/>
            <person name="Zhao H.B."/>
            <person name="Yang W.F."/>
            <person name="Wang G.Y."/>
            <person name="Li Y.H."/>
            <person name="Zhan D.L."/>
            <person name="Shen Y.T."/>
            <person name="Niu Q.F."/>
            <person name="Chang L."/>
            <person name="Qiu J."/>
            <person name="Zhao L."/>
            <person name="Xie H.B."/>
            <person name="Fu W.Y."/>
            <person name="Jin J."/>
            <person name="Li X.W."/>
            <person name="Jiao Y."/>
            <person name="Zhou C.C."/>
            <person name="Tu T."/>
            <person name="Chai C.Y."/>
            <person name="Gao J.L."/>
            <person name="Fan L.J."/>
            <person name="van de Weg E."/>
            <person name="Wang J.Y."/>
            <person name="Gao Z.S."/>
        </authorList>
    </citation>
    <scope>NUCLEOTIDE SEQUENCE [LARGE SCALE GENOMIC DNA]</scope>
    <source>
        <tissue evidence="11">Leaves</tissue>
    </source>
</reference>
<evidence type="ECO:0000259" key="10">
    <source>
        <dbReference type="PROSITE" id="PS51667"/>
    </source>
</evidence>
<evidence type="ECO:0000256" key="6">
    <source>
        <dbReference type="PROSITE-ProRule" id="PRU01002"/>
    </source>
</evidence>
<keyword evidence="5" id="KW-0862">Zinc</keyword>
<organism evidence="11 12">
    <name type="scientific">Morella rubra</name>
    <name type="common">Chinese bayberry</name>
    <dbReference type="NCBI Taxonomy" id="262757"/>
    <lineage>
        <taxon>Eukaryota</taxon>
        <taxon>Viridiplantae</taxon>
        <taxon>Streptophyta</taxon>
        <taxon>Embryophyta</taxon>
        <taxon>Tracheophyta</taxon>
        <taxon>Spermatophyta</taxon>
        <taxon>Magnoliopsida</taxon>
        <taxon>eudicotyledons</taxon>
        <taxon>Gunneridae</taxon>
        <taxon>Pentapetalae</taxon>
        <taxon>rosids</taxon>
        <taxon>fabids</taxon>
        <taxon>Fagales</taxon>
        <taxon>Myricaceae</taxon>
        <taxon>Morella</taxon>
    </lineage>
</organism>
<dbReference type="PROSITE" id="PS51184">
    <property type="entry name" value="JMJC"/>
    <property type="match status" value="1"/>
</dbReference>
<dbReference type="Gene3D" id="2.60.120.650">
    <property type="entry name" value="Cupin"/>
    <property type="match status" value="2"/>
</dbReference>
<dbReference type="GO" id="GO:0032454">
    <property type="term" value="F:histone H3K9 demethylase activity"/>
    <property type="evidence" value="ECO:0007669"/>
    <property type="project" value="InterPro"/>
</dbReference>
<dbReference type="SUPFAM" id="SSF51197">
    <property type="entry name" value="Clavaminate synthase-like"/>
    <property type="match status" value="2"/>
</dbReference>
<dbReference type="GO" id="GO:0008168">
    <property type="term" value="F:methyltransferase activity"/>
    <property type="evidence" value="ECO:0007669"/>
    <property type="project" value="UniProtKB-KW"/>
</dbReference>
<dbReference type="SMART" id="SM00384">
    <property type="entry name" value="AT_hook"/>
    <property type="match status" value="7"/>
</dbReference>
<keyword evidence="4" id="KW-0539">Nucleus</keyword>
<protein>
    <submittedName>
        <fullName evidence="11">Lysine-specific demethylase 3B</fullName>
    </submittedName>
</protein>
<feature type="compositionally biased region" description="Basic residues" evidence="7">
    <location>
        <begin position="932"/>
        <end position="945"/>
    </location>
</feature>
<evidence type="ECO:0000313" key="12">
    <source>
        <dbReference type="Proteomes" id="UP000516437"/>
    </source>
</evidence>
<comment type="subcellular location">
    <subcellularLocation>
        <location evidence="1">Nucleus</location>
    </subcellularLocation>
</comment>
<comment type="similarity">
    <text evidence="2">Belongs to the JARID1 histone demethylase family.</text>
</comment>
<keyword evidence="3" id="KW-0479">Metal-binding</keyword>
<feature type="region of interest" description="Disordered" evidence="7">
    <location>
        <begin position="554"/>
        <end position="581"/>
    </location>
</feature>
<feature type="region of interest" description="Disordered" evidence="7">
    <location>
        <begin position="849"/>
        <end position="878"/>
    </location>
</feature>
<feature type="domain" description="JmjC" evidence="9">
    <location>
        <begin position="1936"/>
        <end position="2110"/>
    </location>
</feature>
<evidence type="ECO:0000259" key="9">
    <source>
        <dbReference type="PROSITE" id="PS51184"/>
    </source>
</evidence>
<feature type="compositionally biased region" description="Basic residues" evidence="7">
    <location>
        <begin position="755"/>
        <end position="767"/>
    </location>
</feature>
<keyword evidence="11" id="KW-0808">Transferase</keyword>
<feature type="compositionally biased region" description="Basic residues" evidence="7">
    <location>
        <begin position="362"/>
        <end position="375"/>
    </location>
</feature>
<feature type="compositionally biased region" description="Polar residues" evidence="7">
    <location>
        <begin position="1892"/>
        <end position="1902"/>
    </location>
</feature>
<feature type="compositionally biased region" description="Basic and acidic residues" evidence="7">
    <location>
        <begin position="849"/>
        <end position="859"/>
    </location>
</feature>
<dbReference type="InterPro" id="IPR001841">
    <property type="entry name" value="Znf_RING"/>
</dbReference>
<evidence type="ECO:0000256" key="7">
    <source>
        <dbReference type="SAM" id="MobiDB-lite"/>
    </source>
</evidence>
<dbReference type="GO" id="GO:0031490">
    <property type="term" value="F:chromatin DNA binding"/>
    <property type="evidence" value="ECO:0007669"/>
    <property type="project" value="TreeGrafter"/>
</dbReference>
<feature type="compositionally biased region" description="Basic and acidic residues" evidence="7">
    <location>
        <begin position="422"/>
        <end position="432"/>
    </location>
</feature>
<dbReference type="GO" id="GO:0006357">
    <property type="term" value="P:regulation of transcription by RNA polymerase II"/>
    <property type="evidence" value="ECO:0007669"/>
    <property type="project" value="TreeGrafter"/>
</dbReference>
<evidence type="ECO:0000256" key="3">
    <source>
        <dbReference type="ARBA" id="ARBA00022723"/>
    </source>
</evidence>
<feature type="domain" description="RING-type" evidence="8">
    <location>
        <begin position="982"/>
        <end position="1027"/>
    </location>
</feature>
<dbReference type="InterPro" id="IPR014977">
    <property type="entry name" value="WRC_dom"/>
</dbReference>
<dbReference type="PANTHER" id="PTHR12549">
    <property type="entry name" value="JMJC DOMAIN-CONTAINING HISTONE DEMETHYLATION PROTEIN"/>
    <property type="match status" value="1"/>
</dbReference>
<feature type="compositionally biased region" description="Basic and acidic residues" evidence="7">
    <location>
        <begin position="347"/>
        <end position="361"/>
    </location>
</feature>
<dbReference type="Pfam" id="PF02373">
    <property type="entry name" value="JmjC"/>
    <property type="match status" value="1"/>
</dbReference>
<feature type="compositionally biased region" description="Polar residues" evidence="7">
    <location>
        <begin position="500"/>
        <end position="513"/>
    </location>
</feature>
<dbReference type="SMART" id="SM00558">
    <property type="entry name" value="JmjC"/>
    <property type="match status" value="1"/>
</dbReference>
<evidence type="ECO:0000256" key="2">
    <source>
        <dbReference type="ARBA" id="ARBA00006801"/>
    </source>
</evidence>
<dbReference type="InterPro" id="IPR017956">
    <property type="entry name" value="AT_hook_DNA-bd_motif"/>
</dbReference>
<comment type="caution">
    <text evidence="6">Lacks conserved residue(s) required for the propagation of feature annotation.</text>
</comment>
<dbReference type="InterPro" id="IPR045109">
    <property type="entry name" value="LSDs-like"/>
</dbReference>
<name>A0A6A1UXP1_9ROSI</name>
<dbReference type="PROSITE" id="PS51667">
    <property type="entry name" value="WRC"/>
    <property type="match status" value="1"/>
</dbReference>
<dbReference type="PANTHER" id="PTHR12549:SF38">
    <property type="entry name" value="JMJC DOMAIN-CONTAINING HISTONE DEMETHYLASE 2, ISOFORM A"/>
    <property type="match status" value="1"/>
</dbReference>
<evidence type="ECO:0000256" key="5">
    <source>
        <dbReference type="PROSITE-ProRule" id="PRU00175"/>
    </source>
</evidence>
<feature type="region of interest" description="Disordered" evidence="7">
    <location>
        <begin position="1975"/>
        <end position="2004"/>
    </location>
</feature>
<dbReference type="GO" id="GO:0000785">
    <property type="term" value="C:chromatin"/>
    <property type="evidence" value="ECO:0007669"/>
    <property type="project" value="TreeGrafter"/>
</dbReference>
<evidence type="ECO:0000313" key="11">
    <source>
        <dbReference type="EMBL" id="KAB1205081.1"/>
    </source>
</evidence>
<accession>A0A6A1UXP1</accession>
<comment type="caution">
    <text evidence="11">The sequence shown here is derived from an EMBL/GenBank/DDBJ whole genome shotgun (WGS) entry which is preliminary data.</text>
</comment>
<dbReference type="GO" id="GO:0003712">
    <property type="term" value="F:transcription coregulator activity"/>
    <property type="evidence" value="ECO:0007669"/>
    <property type="project" value="TreeGrafter"/>
</dbReference>
<dbReference type="GO" id="GO:0032259">
    <property type="term" value="P:methylation"/>
    <property type="evidence" value="ECO:0007669"/>
    <property type="project" value="UniProtKB-KW"/>
</dbReference>
<feature type="compositionally biased region" description="Basic residues" evidence="7">
    <location>
        <begin position="554"/>
        <end position="569"/>
    </location>
</feature>
<evidence type="ECO:0000256" key="1">
    <source>
        <dbReference type="ARBA" id="ARBA00004123"/>
    </source>
</evidence>
<evidence type="ECO:0000256" key="4">
    <source>
        <dbReference type="ARBA" id="ARBA00023242"/>
    </source>
</evidence>
<feature type="region of interest" description="Disordered" evidence="7">
    <location>
        <begin position="925"/>
        <end position="971"/>
    </location>
</feature>
<dbReference type="OrthoDB" id="1667110at2759"/>